<name>A0A9P8I3K1_9PEZI</name>
<keyword evidence="1" id="KW-1133">Transmembrane helix</keyword>
<dbReference type="CDD" id="cd02440">
    <property type="entry name" value="AdoMet_MTases"/>
    <property type="match status" value="1"/>
</dbReference>
<proteinExistence type="predicted"/>
<evidence type="ECO:0000313" key="3">
    <source>
        <dbReference type="Proteomes" id="UP000698800"/>
    </source>
</evidence>
<evidence type="ECO:0000313" key="2">
    <source>
        <dbReference type="EMBL" id="KAH0542637.1"/>
    </source>
</evidence>
<dbReference type="EMBL" id="JAGHQL010000049">
    <property type="protein sequence ID" value="KAH0542637.1"/>
    <property type="molecule type" value="Genomic_DNA"/>
</dbReference>
<dbReference type="PANTHER" id="PTHR47473">
    <property type="entry name" value="BTA1P"/>
    <property type="match status" value="1"/>
</dbReference>
<dbReference type="AlphaFoldDB" id="A0A9P8I3K1"/>
<dbReference type="Pfam" id="PF13489">
    <property type="entry name" value="Methyltransf_23"/>
    <property type="match status" value="1"/>
</dbReference>
<dbReference type="Gene3D" id="3.40.50.150">
    <property type="entry name" value="Vaccinia Virus protein VP39"/>
    <property type="match status" value="1"/>
</dbReference>
<sequence>MSSPIIATFLPLGMLPRDPHLQIVIVAALVALLVIATFAVALLKWTDYCGSPHTLFSYLRFFYASFLKPHAGDGFGGNQQDALESFYRAQAGAYDATRKVLLRGREDMLGLVAAQLKFRAKYGDSSHTRRIWIDIGGGTGYNIEAMSSYLPVTEFFSSVYLIDLSPSLCEVARRRFAGLGWANVKVICQDARSFRLEDHETGMGNNGSVRSSRSKGYFGNEAASIGGADLLTLSYSLSMIPDYYSVVDAMSSLLSPYGILGVADFYVQSGIDLAGRNYTGGVFNRHVNWLGRVFWRAWFEIDRVGLEPSRRDYLEYRFGTILSVDDRNYMVGGIPYYIWVGCQRKPVSSLPDHPHEIVERLDAAVTESPYLSPVNHTNTLSRKVSSSTPEIRSKAFNAAILNLTANLPLPSFFYQNHHWRIHYDEQLRKHTQFKNEYIYAFTWEDPRVDLRILKLGSDDVVLAVTSAGDNILAYALEGPKRIHAVDLNPTQNHLLELKVAAFTALGYADVWKLFGEGKHAGFRDLLVSELSPHMSSRALQYWLDTAGVFTSRTGNGLYETGGSRYAIKLVKWLFTSLIPSAEIRKLCGAKTLNEQREIWHSRVRKVLLSRVLSWAVIGNEMFLWKALGVPRQQRNMIQRDYYEQDELAGTWQAKTDITGQAIWEYLVNTLDPVVENTLISEDNYFYLLCLQGKYSRRCHPVYLTPRAHVRLSRLDAFDGLRIHTDEISEVMSRITPGTLTVAVIMDSMDWFDTASVEASVQISATNRALKLGGRVLLRSAGLKPWYIQEFETRGFTAQRVNARLAGTCVDRVNMYASTWLCVKTRDLPAPQVPTPTEHITPVDLRAAATSPTADVTHDASIVEKLEL</sequence>
<dbReference type="SUPFAM" id="SSF53335">
    <property type="entry name" value="S-adenosyl-L-methionine-dependent methyltransferases"/>
    <property type="match status" value="1"/>
</dbReference>
<dbReference type="InterPro" id="IPR029063">
    <property type="entry name" value="SAM-dependent_MTases_sf"/>
</dbReference>
<reference evidence="2" key="1">
    <citation type="submission" date="2021-03" db="EMBL/GenBank/DDBJ databases">
        <title>Comparative genomics and phylogenomic investigation of the class Geoglossomycetes provide insights into ecological specialization and systematics.</title>
        <authorList>
            <person name="Melie T."/>
            <person name="Pirro S."/>
            <person name="Miller A.N."/>
            <person name="Quandt A."/>
        </authorList>
    </citation>
    <scope>NUCLEOTIDE SEQUENCE</scope>
    <source>
        <strain evidence="2">GBOQ0MN5Z8</strain>
    </source>
</reference>
<dbReference type="InterPro" id="IPR021829">
    <property type="entry name" value="DUF3419"/>
</dbReference>
<dbReference type="Pfam" id="PF11899">
    <property type="entry name" value="DUF3419"/>
    <property type="match status" value="1"/>
</dbReference>
<comment type="caution">
    <text evidence="2">The sequence shown here is derived from an EMBL/GenBank/DDBJ whole genome shotgun (WGS) entry which is preliminary data.</text>
</comment>
<accession>A0A9P8I3K1</accession>
<protein>
    <recommendedName>
        <fullName evidence="4">Betaine lipid synthase</fullName>
    </recommendedName>
</protein>
<dbReference type="Proteomes" id="UP000698800">
    <property type="component" value="Unassembled WGS sequence"/>
</dbReference>
<gene>
    <name evidence="2" type="ORF">FGG08_002960</name>
</gene>
<keyword evidence="1" id="KW-0472">Membrane</keyword>
<keyword evidence="3" id="KW-1185">Reference proteome</keyword>
<keyword evidence="1" id="KW-0812">Transmembrane</keyword>
<dbReference type="OrthoDB" id="10253390at2759"/>
<feature type="transmembrane region" description="Helical" evidence="1">
    <location>
        <begin position="21"/>
        <end position="43"/>
    </location>
</feature>
<evidence type="ECO:0008006" key="4">
    <source>
        <dbReference type="Google" id="ProtNLM"/>
    </source>
</evidence>
<dbReference type="PANTHER" id="PTHR47473:SF1">
    <property type="entry name" value="METHYLTRANSFERASE DOMAIN-CONTAINING PROTEIN"/>
    <property type="match status" value="1"/>
</dbReference>
<evidence type="ECO:0000256" key="1">
    <source>
        <dbReference type="SAM" id="Phobius"/>
    </source>
</evidence>
<organism evidence="2 3">
    <name type="scientific">Glutinoglossum americanum</name>
    <dbReference type="NCBI Taxonomy" id="1670608"/>
    <lineage>
        <taxon>Eukaryota</taxon>
        <taxon>Fungi</taxon>
        <taxon>Dikarya</taxon>
        <taxon>Ascomycota</taxon>
        <taxon>Pezizomycotina</taxon>
        <taxon>Geoglossomycetes</taxon>
        <taxon>Geoglossales</taxon>
        <taxon>Geoglossaceae</taxon>
        <taxon>Glutinoglossum</taxon>
    </lineage>
</organism>